<dbReference type="Pfam" id="PF01337">
    <property type="entry name" value="Barstar"/>
    <property type="match status" value="1"/>
</dbReference>
<evidence type="ECO:0000259" key="2">
    <source>
        <dbReference type="Pfam" id="PF01337"/>
    </source>
</evidence>
<dbReference type="Gene3D" id="3.30.370.10">
    <property type="entry name" value="Barstar-like"/>
    <property type="match status" value="1"/>
</dbReference>
<sequence length="122" mass="13371">MTEHGWATVLLDLTGAEEKAEFMERCARALELPEWFGRNWDALADSLTDVSVWPSSAAERPDRGLLVVVTGWQGYAAAQPGEWDVAQEVFAEAVDRMRERGPALSVMLALGGSDQPFTDMTG</sequence>
<gene>
    <name evidence="3" type="ORF">H1V43_12025</name>
</gene>
<evidence type="ECO:0000313" key="3">
    <source>
        <dbReference type="EMBL" id="MBA4862102.1"/>
    </source>
</evidence>
<comment type="caution">
    <text evidence="3">The sequence shown here is derived from an EMBL/GenBank/DDBJ whole genome shotgun (WGS) entry which is preliminary data.</text>
</comment>
<accession>A0A7W2D011</accession>
<dbReference type="AlphaFoldDB" id="A0A7W2D011"/>
<dbReference type="SUPFAM" id="SSF52038">
    <property type="entry name" value="Barstar-related"/>
    <property type="match status" value="1"/>
</dbReference>
<organism evidence="3 4">
    <name type="scientific">Streptomyces himalayensis subsp. aureolus</name>
    <dbReference type="NCBI Taxonomy" id="2758039"/>
    <lineage>
        <taxon>Bacteria</taxon>
        <taxon>Bacillati</taxon>
        <taxon>Actinomycetota</taxon>
        <taxon>Actinomycetes</taxon>
        <taxon>Kitasatosporales</taxon>
        <taxon>Streptomycetaceae</taxon>
        <taxon>Streptomyces</taxon>
        <taxon>Streptomyces himalayensis</taxon>
    </lineage>
</organism>
<dbReference type="InterPro" id="IPR000468">
    <property type="entry name" value="Barstar"/>
</dbReference>
<dbReference type="CDD" id="cd05141">
    <property type="entry name" value="Barstar_evA4336-like"/>
    <property type="match status" value="1"/>
</dbReference>
<feature type="domain" description="Barstar (barnase inhibitor)" evidence="2">
    <location>
        <begin position="7"/>
        <end position="108"/>
    </location>
</feature>
<dbReference type="RefSeq" id="WP_181863987.1">
    <property type="nucleotide sequence ID" value="NZ_JACEQY010000010.1"/>
</dbReference>
<evidence type="ECO:0000256" key="1">
    <source>
        <dbReference type="ARBA" id="ARBA00006845"/>
    </source>
</evidence>
<name>A0A7W2D011_9ACTN</name>
<keyword evidence="4" id="KW-1185">Reference proteome</keyword>
<evidence type="ECO:0000313" key="4">
    <source>
        <dbReference type="Proteomes" id="UP000586976"/>
    </source>
</evidence>
<dbReference type="Proteomes" id="UP000586976">
    <property type="component" value="Unassembled WGS sequence"/>
</dbReference>
<dbReference type="InterPro" id="IPR035905">
    <property type="entry name" value="Barstar-like_sf"/>
</dbReference>
<reference evidence="3 4" key="1">
    <citation type="submission" date="2020-07" db="EMBL/GenBank/DDBJ databases">
        <title>Streptomyces isolated from Indian soil.</title>
        <authorList>
            <person name="Mandal S."/>
            <person name="Maiti P.K."/>
        </authorList>
    </citation>
    <scope>NUCLEOTIDE SEQUENCE [LARGE SCALE GENOMIC DNA]</scope>
    <source>
        <strain evidence="3 4">PSKA54</strain>
    </source>
</reference>
<dbReference type="EMBL" id="JACEQY010000010">
    <property type="protein sequence ID" value="MBA4862102.1"/>
    <property type="molecule type" value="Genomic_DNA"/>
</dbReference>
<comment type="similarity">
    <text evidence="1">Belongs to the barstar family.</text>
</comment>
<protein>
    <submittedName>
        <fullName evidence="3">Barstar family protein</fullName>
    </submittedName>
</protein>
<proteinExistence type="inferred from homology"/>